<dbReference type="InterPro" id="IPR000551">
    <property type="entry name" value="MerR-type_HTH_dom"/>
</dbReference>
<dbReference type="PROSITE" id="PS50937">
    <property type="entry name" value="HTH_MERR_2"/>
    <property type="match status" value="1"/>
</dbReference>
<keyword evidence="1 5" id="KW-0238">DNA-binding</keyword>
<dbReference type="Pfam" id="PF13411">
    <property type="entry name" value="MerR_1"/>
    <property type="match status" value="1"/>
</dbReference>
<feature type="region of interest" description="Disordered" evidence="3">
    <location>
        <begin position="112"/>
        <end position="139"/>
    </location>
</feature>
<dbReference type="InterPro" id="IPR047057">
    <property type="entry name" value="MerR_fam"/>
</dbReference>
<dbReference type="Proteomes" id="UP000550714">
    <property type="component" value="Unassembled WGS sequence"/>
</dbReference>
<accession>A0A839S2X0</accession>
<proteinExistence type="predicted"/>
<dbReference type="GO" id="GO:0003700">
    <property type="term" value="F:DNA-binding transcription factor activity"/>
    <property type="evidence" value="ECO:0007669"/>
    <property type="project" value="InterPro"/>
</dbReference>
<dbReference type="PANTHER" id="PTHR30204">
    <property type="entry name" value="REDOX-CYCLING DRUG-SENSING TRANSCRIPTIONAL ACTIVATOR SOXR"/>
    <property type="match status" value="1"/>
</dbReference>
<evidence type="ECO:0000313" key="5">
    <source>
        <dbReference type="EMBL" id="MBB3052055.1"/>
    </source>
</evidence>
<dbReference type="PRINTS" id="PR00040">
    <property type="entry name" value="HTHMERR"/>
</dbReference>
<comment type="caution">
    <text evidence="5">The sequence shown here is derived from an EMBL/GenBank/DDBJ whole genome shotgun (WGS) entry which is preliminary data.</text>
</comment>
<keyword evidence="6" id="KW-1185">Reference proteome</keyword>
<dbReference type="AlphaFoldDB" id="A0A839S2X0"/>
<sequence length="139" mass="15302">MRIGELAAASGVSARSLRYYEQQGLIEARRTAGGWRNFDESMVERVVLIQHLFAAGLCSGTVYQLLPCLQAPPEERTGVMERLLADEVARLQDKRRDIERELEILQALREDTASGGNAAASRDRASPRGGTARWDVSSG</sequence>
<name>A0A839S2X0_9PSEU</name>
<dbReference type="RefSeq" id="WP_183655224.1">
    <property type="nucleotide sequence ID" value="NZ_JACHWU010000003.1"/>
</dbReference>
<dbReference type="PANTHER" id="PTHR30204:SF97">
    <property type="entry name" value="MERR FAMILY REGULATORY PROTEIN"/>
    <property type="match status" value="1"/>
</dbReference>
<dbReference type="EMBL" id="JACHWU010000003">
    <property type="protein sequence ID" value="MBB3052055.1"/>
    <property type="molecule type" value="Genomic_DNA"/>
</dbReference>
<protein>
    <submittedName>
        <fullName evidence="5">DNA-binding transcriptional MerR regulator</fullName>
    </submittedName>
</protein>
<evidence type="ECO:0000256" key="2">
    <source>
        <dbReference type="SAM" id="Coils"/>
    </source>
</evidence>
<evidence type="ECO:0000259" key="4">
    <source>
        <dbReference type="PROSITE" id="PS50937"/>
    </source>
</evidence>
<reference evidence="5 6" key="1">
    <citation type="submission" date="2020-08" db="EMBL/GenBank/DDBJ databases">
        <title>Genomic Encyclopedia of Type Strains, Phase III (KMG-III): the genomes of soil and plant-associated and newly described type strains.</title>
        <authorList>
            <person name="Whitman W."/>
        </authorList>
    </citation>
    <scope>NUCLEOTIDE SEQUENCE [LARGE SCALE GENOMIC DNA]</scope>
    <source>
        <strain evidence="5 6">CECT 8577</strain>
    </source>
</reference>
<dbReference type="InterPro" id="IPR009061">
    <property type="entry name" value="DNA-bd_dom_put_sf"/>
</dbReference>
<dbReference type="Gene3D" id="1.10.1660.10">
    <property type="match status" value="1"/>
</dbReference>
<dbReference type="SMART" id="SM00422">
    <property type="entry name" value="HTH_MERR"/>
    <property type="match status" value="1"/>
</dbReference>
<evidence type="ECO:0000256" key="1">
    <source>
        <dbReference type="ARBA" id="ARBA00023125"/>
    </source>
</evidence>
<keyword evidence="2" id="KW-0175">Coiled coil</keyword>
<evidence type="ECO:0000313" key="6">
    <source>
        <dbReference type="Proteomes" id="UP000550714"/>
    </source>
</evidence>
<feature type="coiled-coil region" evidence="2">
    <location>
        <begin position="81"/>
        <end position="111"/>
    </location>
</feature>
<evidence type="ECO:0000256" key="3">
    <source>
        <dbReference type="SAM" id="MobiDB-lite"/>
    </source>
</evidence>
<feature type="domain" description="HTH merR-type" evidence="4">
    <location>
        <begin position="1"/>
        <end position="68"/>
    </location>
</feature>
<gene>
    <name evidence="5" type="ORF">FHS23_003084</name>
</gene>
<dbReference type="GO" id="GO:0003677">
    <property type="term" value="F:DNA binding"/>
    <property type="evidence" value="ECO:0007669"/>
    <property type="project" value="UniProtKB-KW"/>
</dbReference>
<organism evidence="5 6">
    <name type="scientific">Prauserella isguenensis</name>
    <dbReference type="NCBI Taxonomy" id="1470180"/>
    <lineage>
        <taxon>Bacteria</taxon>
        <taxon>Bacillati</taxon>
        <taxon>Actinomycetota</taxon>
        <taxon>Actinomycetes</taxon>
        <taxon>Pseudonocardiales</taxon>
        <taxon>Pseudonocardiaceae</taxon>
        <taxon>Prauserella</taxon>
    </lineage>
</organism>
<dbReference type="PROSITE" id="PS00552">
    <property type="entry name" value="HTH_MERR_1"/>
    <property type="match status" value="1"/>
</dbReference>
<dbReference type="SUPFAM" id="SSF46955">
    <property type="entry name" value="Putative DNA-binding domain"/>
    <property type="match status" value="1"/>
</dbReference>